<feature type="compositionally biased region" description="Low complexity" evidence="1">
    <location>
        <begin position="563"/>
        <end position="574"/>
    </location>
</feature>
<feature type="region of interest" description="Disordered" evidence="1">
    <location>
        <begin position="127"/>
        <end position="196"/>
    </location>
</feature>
<gene>
    <name evidence="2" type="ORF">LTR36_005787</name>
</gene>
<feature type="region of interest" description="Disordered" evidence="1">
    <location>
        <begin position="837"/>
        <end position="858"/>
    </location>
</feature>
<evidence type="ECO:0000313" key="3">
    <source>
        <dbReference type="Proteomes" id="UP001324427"/>
    </source>
</evidence>
<reference evidence="2 3" key="1">
    <citation type="submission" date="2021-11" db="EMBL/GenBank/DDBJ databases">
        <title>Black yeast isolated from Biological Soil Crust.</title>
        <authorList>
            <person name="Kurbessoian T."/>
        </authorList>
    </citation>
    <scope>NUCLEOTIDE SEQUENCE [LARGE SCALE GENOMIC DNA]</scope>
    <source>
        <strain evidence="2 3">CCFEE 5522</strain>
    </source>
</reference>
<feature type="region of interest" description="Disordered" evidence="1">
    <location>
        <begin position="558"/>
        <end position="818"/>
    </location>
</feature>
<feature type="compositionally biased region" description="Basic residues" evidence="1">
    <location>
        <begin position="799"/>
        <end position="809"/>
    </location>
</feature>
<evidence type="ECO:0000256" key="1">
    <source>
        <dbReference type="SAM" id="MobiDB-lite"/>
    </source>
</evidence>
<proteinExistence type="predicted"/>
<feature type="compositionally biased region" description="Basic and acidic residues" evidence="1">
    <location>
        <begin position="174"/>
        <end position="195"/>
    </location>
</feature>
<dbReference type="EMBL" id="JAVFHQ010000034">
    <property type="protein sequence ID" value="KAK4543237.1"/>
    <property type="molecule type" value="Genomic_DNA"/>
</dbReference>
<organism evidence="2 3">
    <name type="scientific">Oleoguttula mirabilis</name>
    <dbReference type="NCBI Taxonomy" id="1507867"/>
    <lineage>
        <taxon>Eukaryota</taxon>
        <taxon>Fungi</taxon>
        <taxon>Dikarya</taxon>
        <taxon>Ascomycota</taxon>
        <taxon>Pezizomycotina</taxon>
        <taxon>Dothideomycetes</taxon>
        <taxon>Dothideomycetidae</taxon>
        <taxon>Mycosphaerellales</taxon>
        <taxon>Teratosphaeriaceae</taxon>
        <taxon>Oleoguttula</taxon>
    </lineage>
</organism>
<feature type="region of interest" description="Disordered" evidence="1">
    <location>
        <begin position="313"/>
        <end position="421"/>
    </location>
</feature>
<evidence type="ECO:0000313" key="2">
    <source>
        <dbReference type="EMBL" id="KAK4543237.1"/>
    </source>
</evidence>
<dbReference type="Proteomes" id="UP001324427">
    <property type="component" value="Unassembled WGS sequence"/>
</dbReference>
<dbReference type="AlphaFoldDB" id="A0AAV9JDR0"/>
<feature type="compositionally biased region" description="Polar residues" evidence="1">
    <location>
        <begin position="359"/>
        <end position="368"/>
    </location>
</feature>
<feature type="compositionally biased region" description="Polar residues" evidence="1">
    <location>
        <begin position="131"/>
        <end position="144"/>
    </location>
</feature>
<feature type="compositionally biased region" description="Polar residues" evidence="1">
    <location>
        <begin position="767"/>
        <end position="784"/>
    </location>
</feature>
<protein>
    <submittedName>
        <fullName evidence="2">Uncharacterized protein</fullName>
    </submittedName>
</protein>
<comment type="caution">
    <text evidence="2">The sequence shown here is derived from an EMBL/GenBank/DDBJ whole genome shotgun (WGS) entry which is preliminary data.</text>
</comment>
<feature type="compositionally biased region" description="Polar residues" evidence="1">
    <location>
        <begin position="739"/>
        <end position="749"/>
    </location>
</feature>
<accession>A0AAV9JDR0</accession>
<sequence length="858" mass="92365">MLRCPPSRISLTSTDLHDFEKRFNARQAARIPHLQQPNVRLSPGPGHQTKLATIAEDHNVGRRRAASSTSQATICSTEEDSSIDLPVTFVSNSSGVWAVDTPTNVQSTAADHTALCNEAATALEHAARQFKSPQKISSTSQAQQAVKDEPHQSRNDPTPAEYSLRFTGGTLDGCLEKRPAASPAHHRETDEDVPRSRRGLAVLGEIHADAFPTISPPCTVPPALSSARARRRNARSQDVIIAYDGPEVQHLIQARHVQRLPSRGGFHPDIPPPVPELVLPEGETNYQPAPNPALDPGAPVFVPRIRFGTMVSSSGDDDATVAAREPQWSSMDSTHSSSNLRLRSSAEQNVDPPFRHRVNASTQLTRSVQPAHRRQSRLSDQNAVAPPVVPNLDRYPLLRPPTRHVPQRRNSGSQRSVVIPGHRYGRSPSAALIHLAATAVQQHTNFPVHAATPGLVQLDGPADYEPPLRTVSPAVSSSSRSTPNLLQPALSSPRAPSGSSPFVWGRVVTPAGHRVPSIVSAASGASSISSNDPSFTGTLSDAATEFLRMRNSPLDDLTERLSRLSASRPRSVSRSWERPPTRRPRVSLLAGDPFRQDPSPTPSSSPTRAVARAITTSEPAQMRGAEAPSDVGGHNPLSSNTMPPQLLVSSPTQITSPALPSTPPARIANGSSPRQPLHQRSPARDCGTPGSAVKRKPVPTVIATPKVRVYNDAEPPNTQPQTPADLARSTRRQRGRSDTVVQQAPSASRSVMALPPVIPERHPHRNTYPSTTAQQPAVSGTAGNVTPAPPATTVARQARPGHVRAHAGRQRSSDERENDLENLVHGVEEDHRIWLSRRGGGSLDTTPPAEGRFERYLS</sequence>
<feature type="compositionally biased region" description="Low complexity" evidence="1">
    <location>
        <begin position="469"/>
        <end position="483"/>
    </location>
</feature>
<feature type="compositionally biased region" description="Polar residues" evidence="1">
    <location>
        <begin position="327"/>
        <end position="348"/>
    </location>
</feature>
<keyword evidence="3" id="KW-1185">Reference proteome</keyword>
<name>A0AAV9JDR0_9PEZI</name>
<feature type="compositionally biased region" description="Polar residues" evidence="1">
    <location>
        <begin position="636"/>
        <end position="659"/>
    </location>
</feature>
<feature type="region of interest" description="Disordered" evidence="1">
    <location>
        <begin position="458"/>
        <end position="500"/>
    </location>
</feature>